<evidence type="ECO:0000256" key="4">
    <source>
        <dbReference type="ARBA" id="ARBA00022989"/>
    </source>
</evidence>
<accession>A0A150H1U2</accession>
<feature type="transmembrane region" description="Helical" evidence="7">
    <location>
        <begin position="483"/>
        <end position="503"/>
    </location>
</feature>
<protein>
    <recommendedName>
        <fullName evidence="10">Major facilitator superfamily (MFS) profile domain-containing protein</fullName>
    </recommendedName>
</protein>
<dbReference type="Proteomes" id="UP000075714">
    <property type="component" value="Unassembled WGS sequence"/>
</dbReference>
<dbReference type="PANTHER" id="PTHR23504">
    <property type="entry name" value="MAJOR FACILITATOR SUPERFAMILY DOMAIN-CONTAINING PROTEIN 10"/>
    <property type="match status" value="1"/>
</dbReference>
<dbReference type="InterPro" id="IPR036259">
    <property type="entry name" value="MFS_trans_sf"/>
</dbReference>
<dbReference type="AlphaFoldDB" id="A0A150H1U2"/>
<feature type="transmembrane region" description="Helical" evidence="7">
    <location>
        <begin position="380"/>
        <end position="399"/>
    </location>
</feature>
<sequence>MLTTPFTIGVFMVRDFEAAKHGADAVDEQVVGRLTGLLAGIFSFAGFLTAYAWGCASNYVGRKPVIVIGTAVSLVSMLWFGLSGSYGTALAARAFGGFFNGILGAWKCMIGESTAVLLQGKFFGYMSLAWGLGCIAGPAMGGAFSRPCDGRLRLPLCRPGQLLRARPYFLACLVGSTTLLASLLLCVFLLEETLPEAMRERGLAARLEEWRRRRRAAAQQHWEETRPLRAGESDEPPPAAAPPPPASSGDDPDGGGNSPGCGGSSSVAGGAKDAPAGKDGGGGDGDGGQGDEEGAPAPLLPWYRYPQIVLTILGYGITALIFCALDEVFPIFAAAPREAGGLGMREEQIAPPLMFFGAVLMPYSLYGYPPLQRAIGTLRLTRVGLLVTVAACLMVPLVASVRSASSVGAMLVLYSSMVVKAFAQCSAFTGSIIAVNAAPAPEQLGAVNGVGQTLAALVRGVGPATGGLLWAASVGLHAAGQQFLTFAFIAVLAVGNYVLFRFVRLPGMK</sequence>
<comment type="caution">
    <text evidence="8">The sequence shown here is derived from an EMBL/GenBank/DDBJ whole genome shotgun (WGS) entry which is preliminary data.</text>
</comment>
<dbReference type="InterPro" id="IPR001958">
    <property type="entry name" value="Tet-R_TetA/multi-R_MdtG-like"/>
</dbReference>
<reference evidence="9" key="1">
    <citation type="journal article" date="2016" name="Nat. Commun.">
        <title>The Gonium pectorale genome demonstrates co-option of cell cycle regulation during the evolution of multicellularity.</title>
        <authorList>
            <person name="Hanschen E.R."/>
            <person name="Marriage T.N."/>
            <person name="Ferris P.J."/>
            <person name="Hamaji T."/>
            <person name="Toyoda A."/>
            <person name="Fujiyama A."/>
            <person name="Neme R."/>
            <person name="Noguchi H."/>
            <person name="Minakuchi Y."/>
            <person name="Suzuki M."/>
            <person name="Kawai-Toyooka H."/>
            <person name="Smith D.R."/>
            <person name="Sparks H."/>
            <person name="Anderson J."/>
            <person name="Bakaric R."/>
            <person name="Luria V."/>
            <person name="Karger A."/>
            <person name="Kirschner M.W."/>
            <person name="Durand P.M."/>
            <person name="Michod R.E."/>
            <person name="Nozaki H."/>
            <person name="Olson B.J."/>
        </authorList>
    </citation>
    <scope>NUCLEOTIDE SEQUENCE [LARGE SCALE GENOMIC DNA]</scope>
    <source>
        <strain evidence="9">NIES-2863</strain>
    </source>
</reference>
<keyword evidence="5 7" id="KW-0472">Membrane</keyword>
<evidence type="ECO:0000256" key="3">
    <source>
        <dbReference type="ARBA" id="ARBA00022692"/>
    </source>
</evidence>
<name>A0A150H1U2_GONPE</name>
<feature type="compositionally biased region" description="Basic and acidic residues" evidence="6">
    <location>
        <begin position="221"/>
        <end position="232"/>
    </location>
</feature>
<dbReference type="PANTHER" id="PTHR23504:SF117">
    <property type="entry name" value="MAJOR FACILITATOR SUPERFAMILY PROTEIN"/>
    <property type="match status" value="1"/>
</dbReference>
<evidence type="ECO:0000256" key="5">
    <source>
        <dbReference type="ARBA" id="ARBA00023136"/>
    </source>
</evidence>
<proteinExistence type="predicted"/>
<feature type="compositionally biased region" description="Gly residues" evidence="6">
    <location>
        <begin position="254"/>
        <end position="263"/>
    </location>
</feature>
<evidence type="ECO:0000256" key="7">
    <source>
        <dbReference type="SAM" id="Phobius"/>
    </source>
</evidence>
<organism evidence="8 9">
    <name type="scientific">Gonium pectorale</name>
    <name type="common">Green alga</name>
    <dbReference type="NCBI Taxonomy" id="33097"/>
    <lineage>
        <taxon>Eukaryota</taxon>
        <taxon>Viridiplantae</taxon>
        <taxon>Chlorophyta</taxon>
        <taxon>core chlorophytes</taxon>
        <taxon>Chlorophyceae</taxon>
        <taxon>CS clade</taxon>
        <taxon>Chlamydomonadales</taxon>
        <taxon>Volvocaceae</taxon>
        <taxon>Gonium</taxon>
    </lineage>
</organism>
<dbReference type="Gene3D" id="1.20.1250.20">
    <property type="entry name" value="MFS general substrate transporter like domains"/>
    <property type="match status" value="1"/>
</dbReference>
<keyword evidence="2" id="KW-0813">Transport</keyword>
<evidence type="ECO:0000256" key="2">
    <source>
        <dbReference type="ARBA" id="ARBA00022448"/>
    </source>
</evidence>
<dbReference type="OrthoDB" id="10262656at2759"/>
<feature type="transmembrane region" description="Helical" evidence="7">
    <location>
        <begin position="168"/>
        <end position="190"/>
    </location>
</feature>
<evidence type="ECO:0000256" key="6">
    <source>
        <dbReference type="SAM" id="MobiDB-lite"/>
    </source>
</evidence>
<evidence type="ECO:0000313" key="8">
    <source>
        <dbReference type="EMBL" id="KXZ56025.1"/>
    </source>
</evidence>
<feature type="compositionally biased region" description="Pro residues" evidence="6">
    <location>
        <begin position="236"/>
        <end position="246"/>
    </location>
</feature>
<feature type="transmembrane region" description="Helical" evidence="7">
    <location>
        <begin position="65"/>
        <end position="84"/>
    </location>
</feature>
<feature type="transmembrane region" description="Helical" evidence="7">
    <location>
        <begin position="349"/>
        <end position="368"/>
    </location>
</feature>
<feature type="transmembrane region" description="Helical" evidence="7">
    <location>
        <begin position="308"/>
        <end position="329"/>
    </location>
</feature>
<dbReference type="SUPFAM" id="SSF103473">
    <property type="entry name" value="MFS general substrate transporter"/>
    <property type="match status" value="1"/>
</dbReference>
<dbReference type="PRINTS" id="PR01035">
    <property type="entry name" value="TCRTETA"/>
</dbReference>
<gene>
    <name evidence="8" type="ORF">GPECTOR_2g1577</name>
</gene>
<evidence type="ECO:0008006" key="10">
    <source>
        <dbReference type="Google" id="ProtNLM"/>
    </source>
</evidence>
<feature type="compositionally biased region" description="Low complexity" evidence="6">
    <location>
        <begin position="264"/>
        <end position="274"/>
    </location>
</feature>
<feature type="transmembrane region" description="Helical" evidence="7">
    <location>
        <begin position="122"/>
        <end position="144"/>
    </location>
</feature>
<feature type="transmembrane region" description="Helical" evidence="7">
    <location>
        <begin position="90"/>
        <end position="110"/>
    </location>
</feature>
<feature type="region of interest" description="Disordered" evidence="6">
    <location>
        <begin position="218"/>
        <end position="295"/>
    </location>
</feature>
<keyword evidence="3 7" id="KW-0812">Transmembrane</keyword>
<keyword evidence="9" id="KW-1185">Reference proteome</keyword>
<comment type="subcellular location">
    <subcellularLocation>
        <location evidence="1">Membrane</location>
        <topology evidence="1">Multi-pass membrane protein</topology>
    </subcellularLocation>
</comment>
<dbReference type="Pfam" id="PF07690">
    <property type="entry name" value="MFS_1"/>
    <property type="match status" value="1"/>
</dbReference>
<feature type="transmembrane region" description="Helical" evidence="7">
    <location>
        <begin position="34"/>
        <end position="53"/>
    </location>
</feature>
<dbReference type="EMBL" id="LSYV01000003">
    <property type="protein sequence ID" value="KXZ56025.1"/>
    <property type="molecule type" value="Genomic_DNA"/>
</dbReference>
<dbReference type="GO" id="GO:0016020">
    <property type="term" value="C:membrane"/>
    <property type="evidence" value="ECO:0007669"/>
    <property type="project" value="UniProtKB-SubCell"/>
</dbReference>
<evidence type="ECO:0000256" key="1">
    <source>
        <dbReference type="ARBA" id="ARBA00004141"/>
    </source>
</evidence>
<dbReference type="InterPro" id="IPR011701">
    <property type="entry name" value="MFS"/>
</dbReference>
<evidence type="ECO:0000313" key="9">
    <source>
        <dbReference type="Proteomes" id="UP000075714"/>
    </source>
</evidence>
<feature type="compositionally biased region" description="Gly residues" evidence="6">
    <location>
        <begin position="278"/>
        <end position="288"/>
    </location>
</feature>
<dbReference type="GO" id="GO:0022857">
    <property type="term" value="F:transmembrane transporter activity"/>
    <property type="evidence" value="ECO:0007669"/>
    <property type="project" value="InterPro"/>
</dbReference>
<keyword evidence="4 7" id="KW-1133">Transmembrane helix</keyword>